<name>A0A6P1C703_RHITR</name>
<feature type="domain" description="XdhC- CoxI" evidence="1">
    <location>
        <begin position="41"/>
        <end position="98"/>
    </location>
</feature>
<proteinExistence type="predicted"/>
<protein>
    <submittedName>
        <fullName evidence="3">Xanthine dehydrogenase accessory factor</fullName>
    </submittedName>
    <submittedName>
        <fullName evidence="4">XdhC family protein</fullName>
    </submittedName>
</protein>
<evidence type="ECO:0000313" key="5">
    <source>
        <dbReference type="Proteomes" id="UP000471190"/>
    </source>
</evidence>
<dbReference type="AlphaFoldDB" id="A0A6P1C703"/>
<keyword evidence="4" id="KW-0614">Plasmid</keyword>
<dbReference type="PANTHER" id="PTHR30388:SF4">
    <property type="entry name" value="MOLYBDENUM COFACTOR INSERTION CHAPERONE PAOD"/>
    <property type="match status" value="1"/>
</dbReference>
<reference evidence="3 6" key="2">
    <citation type="submission" date="2020-08" db="EMBL/GenBank/DDBJ databases">
        <title>Genomic Encyclopedia of Type Strains, Phase IV (KMG-V): Genome sequencing to study the core and pangenomes of soil and plant-associated prokaryotes.</title>
        <authorList>
            <person name="Whitman W."/>
        </authorList>
    </citation>
    <scope>NUCLEOTIDE SEQUENCE [LARGE SCALE GENOMIC DNA]</scope>
    <source>
        <strain evidence="3 6">SEMIA 4059</strain>
    </source>
</reference>
<dbReference type="InterPro" id="IPR027051">
    <property type="entry name" value="XdhC_Rossmann_dom"/>
</dbReference>
<dbReference type="Proteomes" id="UP000471190">
    <property type="component" value="Unassembled WGS sequence"/>
</dbReference>
<dbReference type="Gene3D" id="3.40.50.720">
    <property type="entry name" value="NAD(P)-binding Rossmann-like Domain"/>
    <property type="match status" value="1"/>
</dbReference>
<evidence type="ECO:0000313" key="3">
    <source>
        <dbReference type="EMBL" id="MBB6493908.1"/>
    </source>
</evidence>
<dbReference type="PANTHER" id="PTHR30388">
    <property type="entry name" value="ALDEHYDE OXIDOREDUCTASE MOLYBDENUM COFACTOR ASSEMBLY PROTEIN"/>
    <property type="match status" value="1"/>
</dbReference>
<dbReference type="EMBL" id="JAADZA010000008">
    <property type="protein sequence ID" value="NEV11343.1"/>
    <property type="molecule type" value="Genomic_DNA"/>
</dbReference>
<evidence type="ECO:0000259" key="1">
    <source>
        <dbReference type="Pfam" id="PF02625"/>
    </source>
</evidence>
<geneLocation type="plasmid" evidence="4">
    <name>pA12a</name>
</geneLocation>
<dbReference type="Pfam" id="PF02625">
    <property type="entry name" value="XdhC_CoxI"/>
    <property type="match status" value="1"/>
</dbReference>
<organism evidence="4 5">
    <name type="scientific">Rhizobium tropici</name>
    <dbReference type="NCBI Taxonomy" id="398"/>
    <lineage>
        <taxon>Bacteria</taxon>
        <taxon>Pseudomonadati</taxon>
        <taxon>Pseudomonadota</taxon>
        <taxon>Alphaproteobacteria</taxon>
        <taxon>Hyphomicrobiales</taxon>
        <taxon>Rhizobiaceae</taxon>
        <taxon>Rhizobium/Agrobacterium group</taxon>
        <taxon>Rhizobium</taxon>
    </lineage>
</organism>
<dbReference type="RefSeq" id="WP_015341805.1">
    <property type="nucleotide sequence ID" value="NZ_JAADZA010000008.1"/>
</dbReference>
<evidence type="ECO:0000259" key="2">
    <source>
        <dbReference type="Pfam" id="PF13478"/>
    </source>
</evidence>
<evidence type="ECO:0000313" key="4">
    <source>
        <dbReference type="EMBL" id="NEV11343.1"/>
    </source>
</evidence>
<sequence>MLTSFSVLHAPPIPYCAFMTDDPEAIVNYAADGAETKFGSALVTLVEIRGGAARALGAQMAVRGDGGYCGYVSGGCTEAAVAAEAIAAIAKGMDRYLRLGEGSEFFDIILPCGGGITLAIHVVKNVKPLRQILSALEKRKRIALRYDSGTQMISAVKSQEKAPGTWSGTSFLRSYKPNLRLVICGRGIELATTSRIGLASEFEVLSLDEASCDFEAGTIDNDTAIVLLYHDLDHELPWLKAALDSKPFYIGALGSKRTHERRCAALWALGFTQAQTDRIKAPIGMFGPTRDANALALSVVADVAEAYSLQRLA</sequence>
<keyword evidence="6" id="KW-1185">Reference proteome</keyword>
<reference evidence="4 5" key="1">
    <citation type="submission" date="2020-02" db="EMBL/GenBank/DDBJ databases">
        <title>Draft genome sequence of Rhizobium tropici.</title>
        <authorList>
            <person name="Khayi S."/>
            <person name="Jemo M."/>
        </authorList>
    </citation>
    <scope>NUCLEOTIDE SEQUENCE [LARGE SCALE GENOMIC DNA]</scope>
    <source>
        <strain evidence="4 5">A12</strain>
        <plasmid evidence="4">pA12a</plasmid>
    </source>
</reference>
<dbReference type="Pfam" id="PF13478">
    <property type="entry name" value="XdhC_C"/>
    <property type="match status" value="1"/>
</dbReference>
<evidence type="ECO:0000313" key="6">
    <source>
        <dbReference type="Proteomes" id="UP000526625"/>
    </source>
</evidence>
<feature type="domain" description="XdhC Rossmann" evidence="2">
    <location>
        <begin position="181"/>
        <end position="303"/>
    </location>
</feature>
<dbReference type="InterPro" id="IPR052698">
    <property type="entry name" value="MoCofactor_Util/Proc"/>
</dbReference>
<dbReference type="EMBL" id="JACHBF010000013">
    <property type="protein sequence ID" value="MBB6493908.1"/>
    <property type="molecule type" value="Genomic_DNA"/>
</dbReference>
<accession>A0A6P1C703</accession>
<comment type="caution">
    <text evidence="4">The sequence shown here is derived from an EMBL/GenBank/DDBJ whole genome shotgun (WGS) entry which is preliminary data.</text>
</comment>
<gene>
    <name evidence="3" type="ORF">GGD45_004342</name>
    <name evidence="4" type="ORF">GXW80_10080</name>
</gene>
<dbReference type="InterPro" id="IPR003777">
    <property type="entry name" value="XdhC_CoxI"/>
</dbReference>
<dbReference type="Proteomes" id="UP000526625">
    <property type="component" value="Unassembled WGS sequence"/>
</dbReference>